<feature type="region of interest" description="Disordered" evidence="1">
    <location>
        <begin position="49"/>
        <end position="69"/>
    </location>
</feature>
<comment type="caution">
    <text evidence="4">The sequence shown here is derived from an EMBL/GenBank/DDBJ whole genome shotgun (WGS) entry which is preliminary data.</text>
</comment>
<evidence type="ECO:0000256" key="1">
    <source>
        <dbReference type="SAM" id="MobiDB-lite"/>
    </source>
</evidence>
<keyword evidence="2" id="KW-0812">Transmembrane</keyword>
<feature type="region of interest" description="Disordered" evidence="1">
    <location>
        <begin position="157"/>
        <end position="181"/>
    </location>
</feature>
<keyword evidence="2" id="KW-1133">Transmembrane helix</keyword>
<dbReference type="RefSeq" id="WP_273446268.1">
    <property type="nucleotide sequence ID" value="NZ_CALUGK010000002.1"/>
</dbReference>
<reference evidence="4" key="1">
    <citation type="journal article" date="2021" name="PeerJ">
        <title>Extensive microbial diversity within the chicken gut microbiome revealed by metagenomics and culture.</title>
        <authorList>
            <person name="Gilroy R."/>
            <person name="Ravi A."/>
            <person name="Getino M."/>
            <person name="Pursley I."/>
            <person name="Horton D.L."/>
            <person name="Alikhan N.F."/>
            <person name="Baker D."/>
            <person name="Gharbi K."/>
            <person name="Hall N."/>
            <person name="Watson M."/>
            <person name="Adriaenssens E.M."/>
            <person name="Foster-Nyarko E."/>
            <person name="Jarju S."/>
            <person name="Secka A."/>
            <person name="Antonio M."/>
            <person name="Oren A."/>
            <person name="Chaudhuri R.R."/>
            <person name="La Ragione R."/>
            <person name="Hildebrand F."/>
            <person name="Pallen M.J."/>
        </authorList>
    </citation>
    <scope>NUCLEOTIDE SEQUENCE</scope>
    <source>
        <strain evidence="4">CHK124-7917</strain>
    </source>
</reference>
<dbReference type="InterPro" id="IPR026870">
    <property type="entry name" value="Zinc_ribbon_dom"/>
</dbReference>
<evidence type="ECO:0000313" key="4">
    <source>
        <dbReference type="EMBL" id="HJF46040.1"/>
    </source>
</evidence>
<gene>
    <name evidence="4" type="ORF">K8U72_09715</name>
</gene>
<feature type="transmembrane region" description="Helical" evidence="2">
    <location>
        <begin position="90"/>
        <end position="112"/>
    </location>
</feature>
<dbReference type="Pfam" id="PF13240">
    <property type="entry name" value="Zn_Ribbon_1"/>
    <property type="match status" value="1"/>
</dbReference>
<protein>
    <submittedName>
        <fullName evidence="4">Zinc-ribbon domain-containing protein</fullName>
    </submittedName>
</protein>
<sequence length="327" mass="34516">MKCPNCGNELRDGARFCAECGARLGATTPAAAAPAFDATQAMPAAAAMASPAQEAARQEMSGDPDEELRRARRAYRDARRAAGKSNVPRVVGGIVLALALLGGGAGAAWYALRGAPSADGGSAAELEQQVADLQAQLDEAQAQVEETQAQLEEARAQADDAQMGPQADEGLDTTTDSVGTSAVPAGAREALVGTWTGEMTSVEPLGWNRKRCYGAKGHPISIDIVELEATGQMKLNVTVLYHGHEPGSDNDAETTDGDRYETFQNVTSTYNVEEGYSFRLDYGEGNYAEVTVTPGTKNVETSRYTVAVTSVFDYSNVVTDSYTIEKA</sequence>
<evidence type="ECO:0000256" key="2">
    <source>
        <dbReference type="SAM" id="Phobius"/>
    </source>
</evidence>
<evidence type="ECO:0000259" key="3">
    <source>
        <dbReference type="Pfam" id="PF13240"/>
    </source>
</evidence>
<dbReference type="Proteomes" id="UP000697330">
    <property type="component" value="Unassembled WGS sequence"/>
</dbReference>
<reference evidence="4" key="2">
    <citation type="submission" date="2021-09" db="EMBL/GenBank/DDBJ databases">
        <authorList>
            <person name="Gilroy R."/>
        </authorList>
    </citation>
    <scope>NUCLEOTIDE SEQUENCE</scope>
    <source>
        <strain evidence="4">CHK124-7917</strain>
    </source>
</reference>
<name>A0A921GGZ2_9ACTN</name>
<dbReference type="EMBL" id="DYWQ01000152">
    <property type="protein sequence ID" value="HJF46040.1"/>
    <property type="molecule type" value="Genomic_DNA"/>
</dbReference>
<dbReference type="AlphaFoldDB" id="A0A921GGZ2"/>
<evidence type="ECO:0000313" key="5">
    <source>
        <dbReference type="Proteomes" id="UP000697330"/>
    </source>
</evidence>
<organism evidence="4 5">
    <name type="scientific">Thermophilibacter provencensis</name>
    <dbReference type="NCBI Taxonomy" id="1852386"/>
    <lineage>
        <taxon>Bacteria</taxon>
        <taxon>Bacillati</taxon>
        <taxon>Actinomycetota</taxon>
        <taxon>Coriobacteriia</taxon>
        <taxon>Coriobacteriales</taxon>
        <taxon>Atopobiaceae</taxon>
        <taxon>Thermophilibacter</taxon>
    </lineage>
</organism>
<keyword evidence="2" id="KW-0472">Membrane</keyword>
<proteinExistence type="predicted"/>
<accession>A0A921GGZ2</accession>
<feature type="domain" description="Zinc-ribbon" evidence="3">
    <location>
        <begin position="2"/>
        <end position="24"/>
    </location>
</feature>